<name>A0ABY8R3K0_PARBF</name>
<keyword evidence="2" id="KW-1185">Reference proteome</keyword>
<organism evidence="1 2">
    <name type="scientific">Paraclostridium bifermentans</name>
    <name type="common">Clostridium bifermentans</name>
    <dbReference type="NCBI Taxonomy" id="1490"/>
    <lineage>
        <taxon>Bacteria</taxon>
        <taxon>Bacillati</taxon>
        <taxon>Bacillota</taxon>
        <taxon>Clostridia</taxon>
        <taxon>Peptostreptococcales</taxon>
        <taxon>Peptostreptococcaceae</taxon>
        <taxon>Paraclostridium</taxon>
    </lineage>
</organism>
<protein>
    <recommendedName>
        <fullName evidence="3">Glycosyl transferase family 1 domain-containing protein</fullName>
    </recommendedName>
</protein>
<sequence length="113" mass="12939">MPLVVIEALASGCTVITTDIPGVSEWIGEYINTSGKVKYINLPKMRKIAEPFEDELPGFEKTLGLEIDKMIDNILQFNVRNKHLNMEDKTWTGLCLRLESEILRQLNIEKVYN</sequence>
<dbReference type="EMBL" id="CP124685">
    <property type="protein sequence ID" value="WGX76115.1"/>
    <property type="molecule type" value="Genomic_DNA"/>
</dbReference>
<dbReference type="SUPFAM" id="SSF53756">
    <property type="entry name" value="UDP-Glycosyltransferase/glycogen phosphorylase"/>
    <property type="match status" value="1"/>
</dbReference>
<accession>A0ABY8R3K0</accession>
<reference evidence="1 2" key="1">
    <citation type="submission" date="2023-04" db="EMBL/GenBank/DDBJ databases">
        <title>Bacteria Genome Submission.</title>
        <authorList>
            <person name="Isaac P."/>
        </authorList>
    </citation>
    <scope>NUCLEOTIDE SEQUENCE [LARGE SCALE GENOMIC DNA]</scope>
    <source>
        <strain evidence="1 2">SampleS7P1</strain>
    </source>
</reference>
<proteinExistence type="predicted"/>
<dbReference type="Gene3D" id="3.40.50.2000">
    <property type="entry name" value="Glycogen Phosphorylase B"/>
    <property type="match status" value="1"/>
</dbReference>
<dbReference type="Proteomes" id="UP001239169">
    <property type="component" value="Chromosome"/>
</dbReference>
<gene>
    <name evidence="1" type="ORF">QJS64_01325</name>
</gene>
<evidence type="ECO:0008006" key="3">
    <source>
        <dbReference type="Google" id="ProtNLM"/>
    </source>
</evidence>
<evidence type="ECO:0000313" key="2">
    <source>
        <dbReference type="Proteomes" id="UP001239169"/>
    </source>
</evidence>
<evidence type="ECO:0000313" key="1">
    <source>
        <dbReference type="EMBL" id="WGX76115.1"/>
    </source>
</evidence>